<dbReference type="RefSeq" id="WP_120261888.1">
    <property type="nucleotide sequence ID" value="NZ_RAPY01000007.1"/>
</dbReference>
<accession>A0A420AGA9</accession>
<reference evidence="1 2" key="1">
    <citation type="submission" date="2018-09" db="EMBL/GenBank/DDBJ databases">
        <title>Genomic Encyclopedia of Type Strains, Phase III (KMG-III): the genomes of soil and plant-associated and newly described type strains.</title>
        <authorList>
            <person name="Whitman W."/>
        </authorList>
    </citation>
    <scope>NUCLEOTIDE SEQUENCE [LARGE SCALE GENOMIC DNA]</scope>
    <source>
        <strain evidence="1 2">CECT 7938</strain>
    </source>
</reference>
<dbReference type="EMBL" id="RAPY01000007">
    <property type="protein sequence ID" value="RKE43534.1"/>
    <property type="molecule type" value="Genomic_DNA"/>
</dbReference>
<evidence type="ECO:0000313" key="2">
    <source>
        <dbReference type="Proteomes" id="UP000286246"/>
    </source>
</evidence>
<evidence type="ECO:0000313" key="1">
    <source>
        <dbReference type="EMBL" id="RKE43534.1"/>
    </source>
</evidence>
<dbReference type="Pfam" id="PF16407">
    <property type="entry name" value="PKD_2"/>
    <property type="match status" value="1"/>
</dbReference>
<gene>
    <name evidence="1" type="ORF">DFQ12_5320</name>
</gene>
<dbReference type="AlphaFoldDB" id="A0A420AGA9"/>
<keyword evidence="2" id="KW-1185">Reference proteome</keyword>
<proteinExistence type="predicted"/>
<sequence>MKKINIYILILGCLAILSCSKDKSNYDYSETEHIDIEGIESKYAVISLKDTLKISPTAKSNKDGELEYKWGFYETNVQGRAEPMDTIARSQNLRYFITEDAKDWVAVCIVKNKKTGYSQYKTATVTVSTQFTRGWYILKDDGTNSDLDLYLTPQNNLVNGKIENVYSTANNQKIEGKGNFISFSSSYKSNILNPSSYSNTRALFLTTEKDIQTVNVNNLKKIRDKQNLFLGGGQQITGNTGAFLGSTANYVLNNGQLYNIYAMSSNTGQFGNKAMIDGNNSNYELSKYMISSGSNDPILFDNLGGNFTTLGNGYGSTMTIFSNDAANDFNTANNNQKALFLGMKSNVYLAAPDYYYKTVGYAILQDKTDPTQKSLCALEKKQYVLSIKKEVIDPSSKLYNASLYTLLLDDENLMYFVNNNQLYSRNLSNGFEQLQFSAPGGEQVTFIKHLKYSESGYAFNFVVVGTKVGSNYKIRMFTKNSGNLDSNPVQTLEGAGTARAIIYIAPAVSDYTYPSTY</sequence>
<protein>
    <submittedName>
        <fullName evidence="1">PKD family protein</fullName>
    </submittedName>
</protein>
<dbReference type="PROSITE" id="PS51257">
    <property type="entry name" value="PROKAR_LIPOPROTEIN"/>
    <property type="match status" value="1"/>
</dbReference>
<dbReference type="OrthoDB" id="1061929at2"/>
<dbReference type="Proteomes" id="UP000286246">
    <property type="component" value="Unassembled WGS sequence"/>
</dbReference>
<name>A0A420AGA9_SPHD1</name>
<dbReference type="InterPro" id="IPR032183">
    <property type="entry name" value="PKD-like"/>
</dbReference>
<comment type="caution">
    <text evidence="1">The sequence shown here is derived from an EMBL/GenBank/DDBJ whole genome shotgun (WGS) entry which is preliminary data.</text>
</comment>
<organism evidence="1 2">
    <name type="scientific">Sphingobacterium detergens</name>
    <dbReference type="NCBI Taxonomy" id="1145106"/>
    <lineage>
        <taxon>Bacteria</taxon>
        <taxon>Pseudomonadati</taxon>
        <taxon>Bacteroidota</taxon>
        <taxon>Sphingobacteriia</taxon>
        <taxon>Sphingobacteriales</taxon>
        <taxon>Sphingobacteriaceae</taxon>
        <taxon>Sphingobacterium</taxon>
    </lineage>
</organism>